<comment type="caution">
    <text evidence="2">The sequence shown here is derived from an EMBL/GenBank/DDBJ whole genome shotgun (WGS) entry which is preliminary data.</text>
</comment>
<gene>
    <name evidence="2" type="ORF">Arub01_58440</name>
</gene>
<evidence type="ECO:0000313" key="2">
    <source>
        <dbReference type="EMBL" id="GLW67601.1"/>
    </source>
</evidence>
<keyword evidence="3" id="KW-1185">Reference proteome</keyword>
<accession>A0A9W6Q2K3</accession>
<feature type="region of interest" description="Disordered" evidence="1">
    <location>
        <begin position="1"/>
        <end position="52"/>
    </location>
</feature>
<dbReference type="RefSeq" id="WP_067916809.1">
    <property type="nucleotide sequence ID" value="NZ_BSRZ01000028.1"/>
</dbReference>
<proteinExistence type="predicted"/>
<dbReference type="EMBL" id="BSRZ01000028">
    <property type="protein sequence ID" value="GLW67601.1"/>
    <property type="molecule type" value="Genomic_DNA"/>
</dbReference>
<dbReference type="Proteomes" id="UP001165124">
    <property type="component" value="Unassembled WGS sequence"/>
</dbReference>
<name>A0A9W6Q2K3_9ACTN</name>
<feature type="compositionally biased region" description="Basic and acidic residues" evidence="1">
    <location>
        <begin position="43"/>
        <end position="52"/>
    </location>
</feature>
<dbReference type="AlphaFoldDB" id="A0A9W6Q2K3"/>
<sequence>MAVDDQLEGTGGEDTRAGGAVAAPGSDGETARSAPHAVTLPARLDRTAPERVDERVGDVRPGVLAPTGADAARLAAAASGPVRRLGRQAATRAATRIVEEVMRSPVREAVEQAARDAAVRLAASAADRAVSQARAAAESHVLTGTALEVTTAAVEMVEQAASHPMAAAARRLAARSPLARAATATVLDVAERTVSSPVVQAATRQIVDAALDAVADAAVDVALVAGRDIVARIVRQTAVETARELAGTARARARRAVDLAGLTPVTSAVADMAVEVADAAAEAAGRASGNDRIRSAGDLLAAVAGSAVARTARDLAAQAATRAATAAIEAVMAELLRDALREAMKAALRGLMRDVAREAVLDAVRSGWAAATRPSPEPPSRRDGEVSVADLLARAARATASLVEPGAVDASAPVTGVVRGAAETAPRPVPKMTIRALRNPSRYSAALRRRPSPARRPPAAVFVRLEPGVPGRTPADRPS</sequence>
<protein>
    <submittedName>
        <fullName evidence="2">Uncharacterized protein</fullName>
    </submittedName>
</protein>
<feature type="region of interest" description="Disordered" evidence="1">
    <location>
        <begin position="440"/>
        <end position="459"/>
    </location>
</feature>
<organism evidence="2 3">
    <name type="scientific">Actinomadura rubrobrunea</name>
    <dbReference type="NCBI Taxonomy" id="115335"/>
    <lineage>
        <taxon>Bacteria</taxon>
        <taxon>Bacillati</taxon>
        <taxon>Actinomycetota</taxon>
        <taxon>Actinomycetes</taxon>
        <taxon>Streptosporangiales</taxon>
        <taxon>Thermomonosporaceae</taxon>
        <taxon>Actinomadura</taxon>
    </lineage>
</organism>
<evidence type="ECO:0000313" key="3">
    <source>
        <dbReference type="Proteomes" id="UP001165124"/>
    </source>
</evidence>
<reference evidence="2" key="1">
    <citation type="submission" date="2023-02" db="EMBL/GenBank/DDBJ databases">
        <title>Actinomadura rubrobrunea NBRC 14622.</title>
        <authorList>
            <person name="Ichikawa N."/>
            <person name="Sato H."/>
            <person name="Tonouchi N."/>
        </authorList>
    </citation>
    <scope>NUCLEOTIDE SEQUENCE</scope>
    <source>
        <strain evidence="2">NBRC 14622</strain>
    </source>
</reference>
<evidence type="ECO:0000256" key="1">
    <source>
        <dbReference type="SAM" id="MobiDB-lite"/>
    </source>
</evidence>